<dbReference type="PANTHER" id="PTHR43284">
    <property type="entry name" value="ASPARAGINE SYNTHETASE (GLUTAMINE-HYDROLYZING)"/>
    <property type="match status" value="1"/>
</dbReference>
<comment type="catalytic activity">
    <reaction evidence="4">
        <text>L-aspartate + L-glutamine + ATP + H2O = L-asparagine + L-glutamate + AMP + diphosphate + H(+)</text>
        <dbReference type="Rhea" id="RHEA:12228"/>
        <dbReference type="ChEBI" id="CHEBI:15377"/>
        <dbReference type="ChEBI" id="CHEBI:15378"/>
        <dbReference type="ChEBI" id="CHEBI:29985"/>
        <dbReference type="ChEBI" id="CHEBI:29991"/>
        <dbReference type="ChEBI" id="CHEBI:30616"/>
        <dbReference type="ChEBI" id="CHEBI:33019"/>
        <dbReference type="ChEBI" id="CHEBI:58048"/>
        <dbReference type="ChEBI" id="CHEBI:58359"/>
        <dbReference type="ChEBI" id="CHEBI:456215"/>
        <dbReference type="EC" id="6.3.5.4"/>
    </reaction>
</comment>
<accession>A0A841KSI1</accession>
<dbReference type="Gene3D" id="3.60.20.10">
    <property type="entry name" value="Glutamine Phosphoribosylpyrophosphate, subunit 1, domain 1"/>
    <property type="match status" value="1"/>
</dbReference>
<gene>
    <name evidence="6" type="ORF">HNQ80_002477</name>
</gene>
<feature type="domain" description="Rhodanese" evidence="5">
    <location>
        <begin position="185"/>
        <end position="236"/>
    </location>
</feature>
<dbReference type="InterPro" id="IPR014729">
    <property type="entry name" value="Rossmann-like_a/b/a_fold"/>
</dbReference>
<keyword evidence="3" id="KW-0028">Amino-acid biosynthesis</keyword>
<keyword evidence="6" id="KW-0436">Ligase</keyword>
<reference evidence="6 7" key="1">
    <citation type="submission" date="2020-08" db="EMBL/GenBank/DDBJ databases">
        <title>Genomic Encyclopedia of Type Strains, Phase IV (KMG-IV): sequencing the most valuable type-strain genomes for metagenomic binning, comparative biology and taxonomic classification.</title>
        <authorList>
            <person name="Goeker M."/>
        </authorList>
    </citation>
    <scope>NUCLEOTIDE SEQUENCE [LARGE SCALE GENOMIC DNA]</scope>
    <source>
        <strain evidence="6 7">DSM 103526</strain>
    </source>
</reference>
<keyword evidence="3" id="KW-0061">Asparagine biosynthesis</keyword>
<evidence type="ECO:0000313" key="7">
    <source>
        <dbReference type="Proteomes" id="UP000579281"/>
    </source>
</evidence>
<evidence type="ECO:0000256" key="4">
    <source>
        <dbReference type="ARBA" id="ARBA00048741"/>
    </source>
</evidence>
<dbReference type="PROSITE" id="PS50206">
    <property type="entry name" value="RHODANESE_3"/>
    <property type="match status" value="1"/>
</dbReference>
<evidence type="ECO:0000259" key="5">
    <source>
        <dbReference type="PROSITE" id="PS50206"/>
    </source>
</evidence>
<dbReference type="AlphaFoldDB" id="A0A841KSI1"/>
<dbReference type="InterPro" id="IPR001962">
    <property type="entry name" value="Asn_synthase"/>
</dbReference>
<dbReference type="PANTHER" id="PTHR43284:SF1">
    <property type="entry name" value="ASPARAGINE SYNTHETASE"/>
    <property type="match status" value="1"/>
</dbReference>
<proteinExistence type="predicted"/>
<comment type="caution">
    <text evidence="6">The sequence shown here is derived from an EMBL/GenBank/DDBJ whole genome shotgun (WGS) entry which is preliminary data.</text>
</comment>
<comment type="pathway">
    <text evidence="1">Amino-acid biosynthesis; L-asparagine biosynthesis; L-asparagine from L-aspartate (L-Gln route): step 1/1.</text>
</comment>
<dbReference type="InterPro" id="IPR051786">
    <property type="entry name" value="ASN_synthetase/amidase"/>
</dbReference>
<dbReference type="Pfam" id="PF00733">
    <property type="entry name" value="Asn_synthase"/>
    <property type="match status" value="1"/>
</dbReference>
<dbReference type="InterPro" id="IPR029055">
    <property type="entry name" value="Ntn_hydrolases_N"/>
</dbReference>
<dbReference type="GO" id="GO:0006529">
    <property type="term" value="P:asparagine biosynthetic process"/>
    <property type="evidence" value="ECO:0007669"/>
    <property type="project" value="UniProtKB-KW"/>
</dbReference>
<sequence length="537" mass="63955">MIDIILSEHKAIEWQESCENYFRGWYFIDEEFYEKKETLIFFTDINEKNFEKKLKALNGNFSIVSKCKEKTYVAVDRIKSFPLLYTKIGQKVFISDNIETLKNLCYDKEIKLTSLQELIATGFVTGKKTIYNDIYQIQAGEYLIVDNKTGDIEVRQYYSHKHSADFEKSNKELCEELDAVLVNVFKRLIKSLNGKPVVLFLSGGYDSRLVAVMLKRLGYENMYCISFGQEKDKEVIAAKNVASTLGLKWYLINFSKNYFRKKLEEEEFREYIIKAANGICSPYYQGIVAEEFIKRGLIPKDAIFLTGNSGDVVEGEHFDSRFKEGKEHEKNIIIDSIIDTHYMIFGKKFGQKNLFRRFAVEFIGDKQIYSYDECHDICERFNWRERQSKYVINDVRCYDEYLGNEWRLPLWDNEFVEFWLRVPSNLRCNRKLYYEYVKNEKFLSANNKSLYRKSINLIKNHFMPIIEFFYPLEKLKEFIREKNPFYSVNLKDYLKILYLTKGYRTNTVTSHIFTEMGMLYNIKEITKLKELLEKEYY</sequence>
<name>A0A841KSI1_9FIRM</name>
<protein>
    <recommendedName>
        <fullName evidence="2">asparagine synthase (glutamine-hydrolyzing)</fullName>
        <ecNumber evidence="2">6.3.5.4</ecNumber>
    </recommendedName>
</protein>
<keyword evidence="7" id="KW-1185">Reference proteome</keyword>
<dbReference type="SUPFAM" id="SSF56235">
    <property type="entry name" value="N-terminal nucleophile aminohydrolases (Ntn hydrolases)"/>
    <property type="match status" value="1"/>
</dbReference>
<dbReference type="Proteomes" id="UP000579281">
    <property type="component" value="Unassembled WGS sequence"/>
</dbReference>
<evidence type="ECO:0000256" key="2">
    <source>
        <dbReference type="ARBA" id="ARBA00012737"/>
    </source>
</evidence>
<dbReference type="Gene3D" id="3.40.50.620">
    <property type="entry name" value="HUPs"/>
    <property type="match status" value="1"/>
</dbReference>
<dbReference type="CDD" id="cd01991">
    <property type="entry name" value="Asn_synthase_B_C"/>
    <property type="match status" value="1"/>
</dbReference>
<evidence type="ECO:0000256" key="1">
    <source>
        <dbReference type="ARBA" id="ARBA00005187"/>
    </source>
</evidence>
<dbReference type="EC" id="6.3.5.4" evidence="2"/>
<dbReference type="EMBL" id="JACHEN010000014">
    <property type="protein sequence ID" value="MBB6216377.1"/>
    <property type="molecule type" value="Genomic_DNA"/>
</dbReference>
<dbReference type="GO" id="GO:0004066">
    <property type="term" value="F:asparagine synthase (glutamine-hydrolyzing) activity"/>
    <property type="evidence" value="ECO:0007669"/>
    <property type="project" value="UniProtKB-EC"/>
</dbReference>
<evidence type="ECO:0000256" key="3">
    <source>
        <dbReference type="ARBA" id="ARBA00022888"/>
    </source>
</evidence>
<dbReference type="SUPFAM" id="SSF52402">
    <property type="entry name" value="Adenine nucleotide alpha hydrolases-like"/>
    <property type="match status" value="1"/>
</dbReference>
<organism evidence="6 7">
    <name type="scientific">Anaerosolibacter carboniphilus</name>
    <dbReference type="NCBI Taxonomy" id="1417629"/>
    <lineage>
        <taxon>Bacteria</taxon>
        <taxon>Bacillati</taxon>
        <taxon>Bacillota</taxon>
        <taxon>Clostridia</taxon>
        <taxon>Peptostreptococcales</taxon>
        <taxon>Thermotaleaceae</taxon>
        <taxon>Anaerosolibacter</taxon>
    </lineage>
</organism>
<dbReference type="RefSeq" id="WP_184310914.1">
    <property type="nucleotide sequence ID" value="NZ_JACHEN010000014.1"/>
</dbReference>
<dbReference type="InterPro" id="IPR001763">
    <property type="entry name" value="Rhodanese-like_dom"/>
</dbReference>
<evidence type="ECO:0000313" key="6">
    <source>
        <dbReference type="EMBL" id="MBB6216377.1"/>
    </source>
</evidence>